<dbReference type="Gene3D" id="1.10.10.10">
    <property type="entry name" value="Winged helix-like DNA-binding domain superfamily/Winged helix DNA-binding domain"/>
    <property type="match status" value="1"/>
</dbReference>
<dbReference type="SUPFAM" id="SSF53850">
    <property type="entry name" value="Periplasmic binding protein-like II"/>
    <property type="match status" value="1"/>
</dbReference>
<protein>
    <submittedName>
        <fullName evidence="6">LysR family transcriptional regulator</fullName>
    </submittedName>
</protein>
<dbReference type="GO" id="GO:0003677">
    <property type="term" value="F:DNA binding"/>
    <property type="evidence" value="ECO:0007669"/>
    <property type="project" value="UniProtKB-KW"/>
</dbReference>
<dbReference type="Proteomes" id="UP000515240">
    <property type="component" value="Chromosome"/>
</dbReference>
<comment type="similarity">
    <text evidence="1">Belongs to the LysR transcriptional regulatory family.</text>
</comment>
<evidence type="ECO:0000313" key="6">
    <source>
        <dbReference type="EMBL" id="QMV73962.1"/>
    </source>
</evidence>
<keyword evidence="7" id="KW-1185">Reference proteome</keyword>
<dbReference type="InterPro" id="IPR005119">
    <property type="entry name" value="LysR_subst-bd"/>
</dbReference>
<dbReference type="InterPro" id="IPR050176">
    <property type="entry name" value="LTTR"/>
</dbReference>
<evidence type="ECO:0000256" key="2">
    <source>
        <dbReference type="ARBA" id="ARBA00023015"/>
    </source>
</evidence>
<organism evidence="6 7">
    <name type="scientific">Comamonas piscis</name>
    <dbReference type="NCBI Taxonomy" id="1562974"/>
    <lineage>
        <taxon>Bacteria</taxon>
        <taxon>Pseudomonadati</taxon>
        <taxon>Pseudomonadota</taxon>
        <taxon>Betaproteobacteria</taxon>
        <taxon>Burkholderiales</taxon>
        <taxon>Comamonadaceae</taxon>
        <taxon>Comamonas</taxon>
    </lineage>
</organism>
<evidence type="ECO:0000259" key="5">
    <source>
        <dbReference type="PROSITE" id="PS50931"/>
    </source>
</evidence>
<dbReference type="AlphaFoldDB" id="A0A7G5EIY7"/>
<name>A0A7G5EIY7_9BURK</name>
<dbReference type="InterPro" id="IPR036388">
    <property type="entry name" value="WH-like_DNA-bd_sf"/>
</dbReference>
<dbReference type="PANTHER" id="PTHR30579:SF3">
    <property type="entry name" value="TRANSCRIPTIONAL REGULATORY PROTEIN"/>
    <property type="match status" value="1"/>
</dbReference>
<feature type="domain" description="HTH lysR-type" evidence="5">
    <location>
        <begin position="1"/>
        <end position="58"/>
    </location>
</feature>
<reference evidence="6 7" key="1">
    <citation type="journal article" date="2020" name="G3 (Bethesda)">
        <title>CeMbio - The Caenorhabditis elegans Microbiome Resource.</title>
        <authorList>
            <person name="Dirksen P."/>
            <person name="Assie A."/>
            <person name="Zimmermann J."/>
            <person name="Zhang F."/>
            <person name="Tietje A.M."/>
            <person name="Marsh S.A."/>
            <person name="Felix M.A."/>
            <person name="Shapira M."/>
            <person name="Kaleta C."/>
            <person name="Schulenburg H."/>
            <person name="Samuel B."/>
        </authorList>
    </citation>
    <scope>NUCLEOTIDE SEQUENCE [LARGE SCALE GENOMIC DNA]</scope>
    <source>
        <strain evidence="6 7">BIGb0172</strain>
    </source>
</reference>
<dbReference type="PANTHER" id="PTHR30579">
    <property type="entry name" value="TRANSCRIPTIONAL REGULATOR"/>
    <property type="match status" value="1"/>
</dbReference>
<dbReference type="Pfam" id="PF03466">
    <property type="entry name" value="LysR_substrate"/>
    <property type="match status" value="1"/>
</dbReference>
<proteinExistence type="inferred from homology"/>
<keyword evidence="4" id="KW-0804">Transcription</keyword>
<evidence type="ECO:0000256" key="3">
    <source>
        <dbReference type="ARBA" id="ARBA00023125"/>
    </source>
</evidence>
<dbReference type="KEGG" id="cpis:HS961_14570"/>
<dbReference type="PROSITE" id="PS50931">
    <property type="entry name" value="HTH_LYSR"/>
    <property type="match status" value="1"/>
</dbReference>
<dbReference type="Pfam" id="PF00126">
    <property type="entry name" value="HTH_1"/>
    <property type="match status" value="1"/>
</dbReference>
<dbReference type="SUPFAM" id="SSF46785">
    <property type="entry name" value="Winged helix' DNA-binding domain"/>
    <property type="match status" value="1"/>
</dbReference>
<accession>A0A7G5EIY7</accession>
<evidence type="ECO:0000313" key="7">
    <source>
        <dbReference type="Proteomes" id="UP000515240"/>
    </source>
</evidence>
<dbReference type="GO" id="GO:0003700">
    <property type="term" value="F:DNA-binding transcription factor activity"/>
    <property type="evidence" value="ECO:0007669"/>
    <property type="project" value="InterPro"/>
</dbReference>
<dbReference type="InterPro" id="IPR000847">
    <property type="entry name" value="LysR_HTH_N"/>
</dbReference>
<dbReference type="Gene3D" id="3.40.190.290">
    <property type="match status" value="1"/>
</dbReference>
<dbReference type="InterPro" id="IPR036390">
    <property type="entry name" value="WH_DNA-bd_sf"/>
</dbReference>
<keyword evidence="3" id="KW-0238">DNA-binding</keyword>
<keyword evidence="2" id="KW-0805">Transcription regulation</keyword>
<evidence type="ECO:0000256" key="1">
    <source>
        <dbReference type="ARBA" id="ARBA00009437"/>
    </source>
</evidence>
<gene>
    <name evidence="6" type="ORF">HS961_14570</name>
</gene>
<evidence type="ECO:0000256" key="4">
    <source>
        <dbReference type="ARBA" id="ARBA00023163"/>
    </source>
</evidence>
<dbReference type="EMBL" id="CP058554">
    <property type="protein sequence ID" value="QMV73962.1"/>
    <property type="molecule type" value="Genomic_DNA"/>
</dbReference>
<dbReference type="RefSeq" id="WP_182323161.1">
    <property type="nucleotide sequence ID" value="NZ_CP058554.1"/>
</dbReference>
<sequence length="296" mass="33146">MDWDHLRFFWALVQAGTLVGAAKALGVEHTTVSRRIQALEKQLGATLFTREGSGYKLTDAGRQLQPRAEAMDQIARGIAPIAASQSSETPSGVVRIGVTEGFGTQVLAKHLALLAQRYPLLTIDLLAVPRMLQLSRREADIVISLDRPVRDTVVTSRLTEYRLYLYGQREYLARHPLITSTEGLASHRFVHYVDDQLFTKELQFLDSLSAPQRFSFRSTSILAQYTAVRTGAGLGVLPGFLADKDPLLQRVLPEHAQFTRTFWMSMPPELRSLPGIQVVWRFLQGTVQEQQALLMC</sequence>